<keyword evidence="3" id="KW-0732">Signal</keyword>
<evidence type="ECO:0000256" key="2">
    <source>
        <dbReference type="SAM" id="Phobius"/>
    </source>
</evidence>
<feature type="transmembrane region" description="Helical" evidence="2">
    <location>
        <begin position="110"/>
        <end position="135"/>
    </location>
</feature>
<keyword evidence="2" id="KW-1133">Transmembrane helix</keyword>
<protein>
    <submittedName>
        <fullName evidence="4">Uncharacterized protein</fullName>
    </submittedName>
</protein>
<feature type="chain" id="PRO_5047377213" evidence="3">
    <location>
        <begin position="26"/>
        <end position="182"/>
    </location>
</feature>
<accession>A0ABU6SG07</accession>
<dbReference type="PANTHER" id="PTHR37189">
    <property type="entry name" value="CONCANAVALIN A-LIKE LECTIN/GLUCANASE DOMAIN-CONTAINING PROTEIN-RELATED"/>
    <property type="match status" value="1"/>
</dbReference>
<organism evidence="4 5">
    <name type="scientific">Stylosanthes scabra</name>
    <dbReference type="NCBI Taxonomy" id="79078"/>
    <lineage>
        <taxon>Eukaryota</taxon>
        <taxon>Viridiplantae</taxon>
        <taxon>Streptophyta</taxon>
        <taxon>Embryophyta</taxon>
        <taxon>Tracheophyta</taxon>
        <taxon>Spermatophyta</taxon>
        <taxon>Magnoliopsida</taxon>
        <taxon>eudicotyledons</taxon>
        <taxon>Gunneridae</taxon>
        <taxon>Pentapetalae</taxon>
        <taxon>rosids</taxon>
        <taxon>fabids</taxon>
        <taxon>Fabales</taxon>
        <taxon>Fabaceae</taxon>
        <taxon>Papilionoideae</taxon>
        <taxon>50 kb inversion clade</taxon>
        <taxon>dalbergioids sensu lato</taxon>
        <taxon>Dalbergieae</taxon>
        <taxon>Pterocarpus clade</taxon>
        <taxon>Stylosanthes</taxon>
    </lineage>
</organism>
<keyword evidence="5" id="KW-1185">Reference proteome</keyword>
<evidence type="ECO:0000256" key="3">
    <source>
        <dbReference type="SAM" id="SignalP"/>
    </source>
</evidence>
<evidence type="ECO:0000313" key="5">
    <source>
        <dbReference type="Proteomes" id="UP001341840"/>
    </source>
</evidence>
<sequence length="182" mass="19025">MASFSEFTAAVILAVILAGDSSAYGSRDLRPSDHGLLYQSSPPTNSTTMRSFFNGDGSSSASSSSSSSSSSSDSDESSFPEATNFTASLPPPWWSPAPKSSGGGRRLGGALVVASLVCGVTGVALLVATGLVYLFKHRRRSKLNESFRSDGVVNIGNDDSDLYTDRSANKLQLVPVPVVRHS</sequence>
<evidence type="ECO:0000313" key="4">
    <source>
        <dbReference type="EMBL" id="MED6135059.1"/>
    </source>
</evidence>
<feature type="region of interest" description="Disordered" evidence="1">
    <location>
        <begin position="34"/>
        <end position="100"/>
    </location>
</feature>
<proteinExistence type="predicted"/>
<reference evidence="4 5" key="1">
    <citation type="journal article" date="2023" name="Plants (Basel)">
        <title>Bridging the Gap: Combining Genomics and Transcriptomics Approaches to Understand Stylosanthes scabra, an Orphan Legume from the Brazilian Caatinga.</title>
        <authorList>
            <person name="Ferreira-Neto J.R.C."/>
            <person name="da Silva M.D."/>
            <person name="Binneck E."/>
            <person name="de Melo N.F."/>
            <person name="da Silva R.H."/>
            <person name="de Melo A.L.T.M."/>
            <person name="Pandolfi V."/>
            <person name="Bustamante F.O."/>
            <person name="Brasileiro-Vidal A.C."/>
            <person name="Benko-Iseppon A.M."/>
        </authorList>
    </citation>
    <scope>NUCLEOTIDE SEQUENCE [LARGE SCALE GENOMIC DNA]</scope>
    <source>
        <tissue evidence="4">Leaves</tissue>
    </source>
</reference>
<keyword evidence="2" id="KW-0812">Transmembrane</keyword>
<dbReference type="EMBL" id="JASCZI010060660">
    <property type="protein sequence ID" value="MED6135059.1"/>
    <property type="molecule type" value="Genomic_DNA"/>
</dbReference>
<feature type="compositionally biased region" description="Low complexity" evidence="1">
    <location>
        <begin position="58"/>
        <end position="72"/>
    </location>
</feature>
<name>A0ABU6SG07_9FABA</name>
<dbReference type="Proteomes" id="UP001341840">
    <property type="component" value="Unassembled WGS sequence"/>
</dbReference>
<evidence type="ECO:0000256" key="1">
    <source>
        <dbReference type="SAM" id="MobiDB-lite"/>
    </source>
</evidence>
<dbReference type="PANTHER" id="PTHR37189:SF4">
    <property type="entry name" value="TRANSMEMBRANE PROTEIN"/>
    <property type="match status" value="1"/>
</dbReference>
<comment type="caution">
    <text evidence="4">The sequence shown here is derived from an EMBL/GenBank/DDBJ whole genome shotgun (WGS) entry which is preliminary data.</text>
</comment>
<keyword evidence="2" id="KW-0472">Membrane</keyword>
<gene>
    <name evidence="4" type="ORF">PIB30_042745</name>
</gene>
<feature type="compositionally biased region" description="Polar residues" evidence="1">
    <location>
        <begin position="38"/>
        <end position="51"/>
    </location>
</feature>
<feature type="signal peptide" evidence="3">
    <location>
        <begin position="1"/>
        <end position="25"/>
    </location>
</feature>